<keyword evidence="7" id="KW-1185">Reference proteome</keyword>
<dbReference type="InterPro" id="IPR050390">
    <property type="entry name" value="C5-Methyltransferase"/>
</dbReference>
<dbReference type="PANTHER" id="PTHR10629:SF52">
    <property type="entry name" value="DNA (CYTOSINE-5)-METHYLTRANSFERASE 1"/>
    <property type="match status" value="1"/>
</dbReference>
<evidence type="ECO:0000313" key="6">
    <source>
        <dbReference type="EMBL" id="OAG37357.1"/>
    </source>
</evidence>
<dbReference type="PROSITE" id="PS51679">
    <property type="entry name" value="SAM_MT_C5"/>
    <property type="match status" value="1"/>
</dbReference>
<comment type="caution">
    <text evidence="6">The sequence shown here is derived from an EMBL/GenBank/DDBJ whole genome shotgun (WGS) entry which is preliminary data.</text>
</comment>
<dbReference type="GO" id="GO:0003677">
    <property type="term" value="F:DNA binding"/>
    <property type="evidence" value="ECO:0007669"/>
    <property type="project" value="TreeGrafter"/>
</dbReference>
<keyword evidence="4 5" id="KW-0949">S-adenosyl-L-methionine</keyword>
<name>A0A177EZ68_9EURO</name>
<dbReference type="GO" id="GO:0044027">
    <property type="term" value="P:negative regulation of gene expression via chromosomal CpG island methylation"/>
    <property type="evidence" value="ECO:0007669"/>
    <property type="project" value="TreeGrafter"/>
</dbReference>
<evidence type="ECO:0000256" key="1">
    <source>
        <dbReference type="ARBA" id="ARBA00011975"/>
    </source>
</evidence>
<dbReference type="SUPFAM" id="SSF53335">
    <property type="entry name" value="S-adenosyl-L-methionine-dependent methyltransferases"/>
    <property type="match status" value="1"/>
</dbReference>
<dbReference type="RefSeq" id="XP_022509309.1">
    <property type="nucleotide sequence ID" value="XM_022658378.1"/>
</dbReference>
<protein>
    <recommendedName>
        <fullName evidence="1">DNA (cytosine-5-)-methyltransferase</fullName>
        <ecNumber evidence="1">2.1.1.37</ecNumber>
    </recommendedName>
</protein>
<dbReference type="EC" id="2.1.1.37" evidence="1"/>
<feature type="active site" evidence="5">
    <location>
        <position position="336"/>
    </location>
</feature>
<dbReference type="GO" id="GO:0005634">
    <property type="term" value="C:nucleus"/>
    <property type="evidence" value="ECO:0007669"/>
    <property type="project" value="TreeGrafter"/>
</dbReference>
<organism evidence="6 7">
    <name type="scientific">Fonsecaea monophora</name>
    <dbReference type="NCBI Taxonomy" id="254056"/>
    <lineage>
        <taxon>Eukaryota</taxon>
        <taxon>Fungi</taxon>
        <taxon>Dikarya</taxon>
        <taxon>Ascomycota</taxon>
        <taxon>Pezizomycotina</taxon>
        <taxon>Eurotiomycetes</taxon>
        <taxon>Chaetothyriomycetidae</taxon>
        <taxon>Chaetothyriales</taxon>
        <taxon>Herpotrichiellaceae</taxon>
        <taxon>Fonsecaea</taxon>
    </lineage>
</organism>
<dbReference type="Pfam" id="PF00145">
    <property type="entry name" value="DNA_methylase"/>
    <property type="match status" value="2"/>
</dbReference>
<evidence type="ECO:0000256" key="2">
    <source>
        <dbReference type="ARBA" id="ARBA00022603"/>
    </source>
</evidence>
<keyword evidence="2 5" id="KW-0489">Methyltransferase</keyword>
<keyword evidence="3 5" id="KW-0808">Transferase</keyword>
<reference evidence="6 7" key="1">
    <citation type="submission" date="2016-03" db="EMBL/GenBank/DDBJ databases">
        <title>Draft genome sequence of the Fonsecaea monophora CBS 269.37.</title>
        <authorList>
            <person name="Bombassaro A."/>
            <person name="Vinicius W.A."/>
            <person name="De Hoog S."/>
            <person name="Sun J."/>
            <person name="Souza E.M."/>
            <person name="Raittz R.T."/>
            <person name="Costa F."/>
            <person name="Leao A.C."/>
            <person name="Tadra-Sfeir M.Z."/>
            <person name="Baura V."/>
            <person name="Balsanelli E."/>
            <person name="Pedrosa F.O."/>
            <person name="Moreno L.F."/>
            <person name="Steffens M.B."/>
            <person name="Xi L."/>
            <person name="Bocca A.L."/>
            <person name="Felipe M.S."/>
            <person name="Teixeira M."/>
            <person name="Telles Filho F.Q."/>
            <person name="Azevedo C.M."/>
            <person name="Gomes R."/>
            <person name="Vicente V.A."/>
        </authorList>
    </citation>
    <scope>NUCLEOTIDE SEQUENCE [LARGE SCALE GENOMIC DNA]</scope>
    <source>
        <strain evidence="6 7">CBS 269.37</strain>
    </source>
</reference>
<dbReference type="Proteomes" id="UP000077002">
    <property type="component" value="Unassembled WGS sequence"/>
</dbReference>
<dbReference type="OrthoDB" id="414133at2759"/>
<dbReference type="InterPro" id="IPR001525">
    <property type="entry name" value="C5_MeTfrase"/>
</dbReference>
<evidence type="ECO:0000256" key="4">
    <source>
        <dbReference type="ARBA" id="ARBA00022691"/>
    </source>
</evidence>
<dbReference type="PANTHER" id="PTHR10629">
    <property type="entry name" value="CYTOSINE-SPECIFIC METHYLTRANSFERASE"/>
    <property type="match status" value="1"/>
</dbReference>
<dbReference type="EMBL" id="LVKK01000073">
    <property type="protein sequence ID" value="OAG37357.1"/>
    <property type="molecule type" value="Genomic_DNA"/>
</dbReference>
<gene>
    <name evidence="6" type="ORF">AYO21_08434</name>
</gene>
<dbReference type="GO" id="GO:0032259">
    <property type="term" value="P:methylation"/>
    <property type="evidence" value="ECO:0007669"/>
    <property type="project" value="UniProtKB-KW"/>
</dbReference>
<dbReference type="Gene3D" id="3.90.120.10">
    <property type="entry name" value="DNA Methylase, subunit A, domain 2"/>
    <property type="match status" value="1"/>
</dbReference>
<dbReference type="AlphaFoldDB" id="A0A177EZ68"/>
<sequence length="566" mass="64072">MSPHQGPRQQPELRLGSFRDHLFEKANRKGRAVIISDDEGSDDEVVITRGRRIPVTKARKIIRINQVQQAASRPLRLQPGSDVKLTDQSFIRIVEYIPNSAEGPFIRGHRLLFQNHWELLMQERKNELVQLVKINDKMEVEDSMSTVPVHEVVGNCTVIFTNQEYPDLQYRKHIEVQTGDDQEQDIYFCRFKSADCNVASDERDPSRPPKMGRIERLHQDEADNGVLVTQTGEIEFAIPDPELRRRWRGAGRSQSKKYTFGDAFCGAGGTSSGAFQAGLKLKFSIDFDKAAIQTYRRNFGMTKAEILREDVAEFIRQASSLEGESIVDYLHMSPPCQPFCGCNRNPNREKNQKDIDSFSRVSALIEVCKPRIVTLEEAKSLTDIDKRKYFRKLISGFIRKGYSVQWKVVELSKYGVPQTRNRTIIIASGPGEKLPPFVQPTHGTGPGLLPIPTINSTINTIPADAEHQDEIPEMRSTKDAYAGDKLCQTIMTAVKPYHYHPSGTRRFSIREYASLQTFEPTFTFEGTITEKLKQIGNAVPPLFAKTLFVHLKAALGAADDAEDMER</sequence>
<dbReference type="PRINTS" id="PR00105">
    <property type="entry name" value="C5METTRFRASE"/>
</dbReference>
<dbReference type="Gene3D" id="3.40.50.150">
    <property type="entry name" value="Vaccinia Virus protein VP39"/>
    <property type="match status" value="1"/>
</dbReference>
<evidence type="ECO:0000313" key="7">
    <source>
        <dbReference type="Proteomes" id="UP000077002"/>
    </source>
</evidence>
<proteinExistence type="inferred from homology"/>
<comment type="similarity">
    <text evidence="5">Belongs to the class I-like SAM-binding methyltransferase superfamily. C5-methyltransferase family.</text>
</comment>
<dbReference type="GO" id="GO:0003886">
    <property type="term" value="F:DNA (cytosine-5-)-methyltransferase activity"/>
    <property type="evidence" value="ECO:0007669"/>
    <property type="project" value="UniProtKB-EC"/>
</dbReference>
<accession>A0A177EZ68</accession>
<dbReference type="GeneID" id="34603578"/>
<evidence type="ECO:0000256" key="3">
    <source>
        <dbReference type="ARBA" id="ARBA00022679"/>
    </source>
</evidence>
<evidence type="ECO:0000256" key="5">
    <source>
        <dbReference type="PROSITE-ProRule" id="PRU01016"/>
    </source>
</evidence>
<dbReference type="InterPro" id="IPR029063">
    <property type="entry name" value="SAM-dependent_MTases_sf"/>
</dbReference>